<sequence>MRFPNGGCIGIFCITWVRAS</sequence>
<accession>A0A0K2USV5</accession>
<reference evidence="1" key="1">
    <citation type="submission" date="2014-05" db="EMBL/GenBank/DDBJ databases">
        <authorList>
            <person name="Chronopoulou M."/>
        </authorList>
    </citation>
    <scope>NUCLEOTIDE SEQUENCE</scope>
    <source>
        <tissue evidence="1">Whole organism</tissue>
    </source>
</reference>
<proteinExistence type="predicted"/>
<name>A0A0K2USV5_LEPSM</name>
<protein>
    <submittedName>
        <fullName evidence="1">Uncharacterized protein</fullName>
    </submittedName>
</protein>
<dbReference type="AlphaFoldDB" id="A0A0K2USV5"/>
<evidence type="ECO:0000313" key="1">
    <source>
        <dbReference type="EMBL" id="CDW41145.1"/>
    </source>
</evidence>
<dbReference type="EMBL" id="HACA01023784">
    <property type="protein sequence ID" value="CDW41145.1"/>
    <property type="molecule type" value="Transcribed_RNA"/>
</dbReference>
<organism evidence="1">
    <name type="scientific">Lepeophtheirus salmonis</name>
    <name type="common">Salmon louse</name>
    <name type="synonym">Caligus salmonis</name>
    <dbReference type="NCBI Taxonomy" id="72036"/>
    <lineage>
        <taxon>Eukaryota</taxon>
        <taxon>Metazoa</taxon>
        <taxon>Ecdysozoa</taxon>
        <taxon>Arthropoda</taxon>
        <taxon>Crustacea</taxon>
        <taxon>Multicrustacea</taxon>
        <taxon>Hexanauplia</taxon>
        <taxon>Copepoda</taxon>
        <taxon>Siphonostomatoida</taxon>
        <taxon>Caligidae</taxon>
        <taxon>Lepeophtheirus</taxon>
    </lineage>
</organism>